<keyword evidence="2" id="KW-1185">Reference proteome</keyword>
<accession>A0A836CE24</accession>
<gene>
    <name evidence="1" type="ORF">JKP88DRAFT_152243</name>
</gene>
<proteinExistence type="predicted"/>
<dbReference type="EMBL" id="JAFCMP010000223">
    <property type="protein sequence ID" value="KAG5183025.1"/>
    <property type="molecule type" value="Genomic_DNA"/>
</dbReference>
<protein>
    <submittedName>
        <fullName evidence="1">Uncharacterized protein</fullName>
    </submittedName>
</protein>
<dbReference type="Proteomes" id="UP000664859">
    <property type="component" value="Unassembled WGS sequence"/>
</dbReference>
<evidence type="ECO:0000313" key="1">
    <source>
        <dbReference type="EMBL" id="KAG5183025.1"/>
    </source>
</evidence>
<sequence length="117" mass="12883">RCKAGYDGKLNRCYQQCPSGYRDDGITSCLKPSAYGRGGGFPWKFGDTPFRYDKAESRCEKANPSGCERQGLIYYPKCRSGFHSVGLVCSPDCPAGMRDFGIGCSKNIFDRNVGDPD</sequence>
<dbReference type="PANTHER" id="PTHR34859:SF2">
    <property type="entry name" value="LYSM DOMAIN-CONTAINING PROTEIN"/>
    <property type="match status" value="1"/>
</dbReference>
<evidence type="ECO:0000313" key="2">
    <source>
        <dbReference type="Proteomes" id="UP000664859"/>
    </source>
</evidence>
<organism evidence="1 2">
    <name type="scientific">Tribonema minus</name>
    <dbReference type="NCBI Taxonomy" id="303371"/>
    <lineage>
        <taxon>Eukaryota</taxon>
        <taxon>Sar</taxon>
        <taxon>Stramenopiles</taxon>
        <taxon>Ochrophyta</taxon>
        <taxon>PX clade</taxon>
        <taxon>Xanthophyceae</taxon>
        <taxon>Tribonematales</taxon>
        <taxon>Tribonemataceae</taxon>
        <taxon>Tribonema</taxon>
    </lineage>
</organism>
<dbReference type="AlphaFoldDB" id="A0A836CE24"/>
<feature type="non-terminal residue" evidence="1">
    <location>
        <position position="117"/>
    </location>
</feature>
<dbReference type="PANTHER" id="PTHR34859">
    <property type="entry name" value="UNNAMED PRODUCT"/>
    <property type="match status" value="1"/>
</dbReference>
<name>A0A836CE24_9STRA</name>
<feature type="non-terminal residue" evidence="1">
    <location>
        <position position="1"/>
    </location>
</feature>
<reference evidence="1" key="1">
    <citation type="submission" date="2021-02" db="EMBL/GenBank/DDBJ databases">
        <title>First Annotated Genome of the Yellow-green Alga Tribonema minus.</title>
        <authorList>
            <person name="Mahan K.M."/>
        </authorList>
    </citation>
    <scope>NUCLEOTIDE SEQUENCE</scope>
    <source>
        <strain evidence="1">UTEX B ZZ1240</strain>
    </source>
</reference>
<comment type="caution">
    <text evidence="1">The sequence shown here is derived from an EMBL/GenBank/DDBJ whole genome shotgun (WGS) entry which is preliminary data.</text>
</comment>
<dbReference type="OrthoDB" id="71572at2759"/>